<protein>
    <submittedName>
        <fullName evidence="5">Oxidoreductase domain protein</fullName>
    </submittedName>
</protein>
<dbReference type="EMBL" id="CADCUY010000587">
    <property type="protein sequence ID" value="CAA9438256.1"/>
    <property type="molecule type" value="Genomic_DNA"/>
</dbReference>
<dbReference type="PANTHER" id="PTHR43818">
    <property type="entry name" value="BCDNA.GH03377"/>
    <property type="match status" value="1"/>
</dbReference>
<evidence type="ECO:0000259" key="4">
    <source>
        <dbReference type="Pfam" id="PF22725"/>
    </source>
</evidence>
<gene>
    <name evidence="5" type="ORF">AVDCRST_MAG35-3088</name>
</gene>
<feature type="compositionally biased region" description="Low complexity" evidence="2">
    <location>
        <begin position="364"/>
        <end position="382"/>
    </location>
</feature>
<feature type="region of interest" description="Disordered" evidence="2">
    <location>
        <begin position="358"/>
        <end position="382"/>
    </location>
</feature>
<evidence type="ECO:0000256" key="1">
    <source>
        <dbReference type="ARBA" id="ARBA00023002"/>
    </source>
</evidence>
<feature type="domain" description="Gfo/Idh/MocA-like oxidoreductase N-terminal" evidence="3">
    <location>
        <begin position="5"/>
        <end position="119"/>
    </location>
</feature>
<dbReference type="InterPro" id="IPR055170">
    <property type="entry name" value="GFO_IDH_MocA-like_dom"/>
</dbReference>
<dbReference type="Pfam" id="PF01408">
    <property type="entry name" value="GFO_IDH_MocA"/>
    <property type="match status" value="1"/>
</dbReference>
<name>A0A6J4QE68_9ACTN</name>
<dbReference type="SUPFAM" id="SSF55347">
    <property type="entry name" value="Glyceraldehyde-3-phosphate dehydrogenase-like, C-terminal domain"/>
    <property type="match status" value="1"/>
</dbReference>
<dbReference type="GO" id="GO:0016491">
    <property type="term" value="F:oxidoreductase activity"/>
    <property type="evidence" value="ECO:0007669"/>
    <property type="project" value="UniProtKB-KW"/>
</dbReference>
<reference evidence="5" key="1">
    <citation type="submission" date="2020-02" db="EMBL/GenBank/DDBJ databases">
        <authorList>
            <person name="Meier V. D."/>
        </authorList>
    </citation>
    <scope>NUCLEOTIDE SEQUENCE</scope>
    <source>
        <strain evidence="5">AVDCRST_MAG35</strain>
    </source>
</reference>
<organism evidence="5">
    <name type="scientific">uncultured Quadrisphaera sp</name>
    <dbReference type="NCBI Taxonomy" id="904978"/>
    <lineage>
        <taxon>Bacteria</taxon>
        <taxon>Bacillati</taxon>
        <taxon>Actinomycetota</taxon>
        <taxon>Actinomycetes</taxon>
        <taxon>Kineosporiales</taxon>
        <taxon>Kineosporiaceae</taxon>
        <taxon>Quadrisphaera</taxon>
        <taxon>environmental samples</taxon>
    </lineage>
</organism>
<dbReference type="GO" id="GO:0000166">
    <property type="term" value="F:nucleotide binding"/>
    <property type="evidence" value="ECO:0007669"/>
    <property type="project" value="InterPro"/>
</dbReference>
<feature type="domain" description="GFO/IDH/MocA-like oxidoreductase" evidence="4">
    <location>
        <begin position="132"/>
        <end position="265"/>
    </location>
</feature>
<evidence type="ECO:0000313" key="5">
    <source>
        <dbReference type="EMBL" id="CAA9438256.1"/>
    </source>
</evidence>
<dbReference type="Gene3D" id="3.30.360.10">
    <property type="entry name" value="Dihydrodipicolinate Reductase, domain 2"/>
    <property type="match status" value="1"/>
</dbReference>
<dbReference type="AlphaFoldDB" id="A0A6J4QE68"/>
<evidence type="ECO:0000259" key="3">
    <source>
        <dbReference type="Pfam" id="PF01408"/>
    </source>
</evidence>
<dbReference type="InterPro" id="IPR000683">
    <property type="entry name" value="Gfo/Idh/MocA-like_OxRdtase_N"/>
</dbReference>
<dbReference type="Gene3D" id="3.40.50.720">
    <property type="entry name" value="NAD(P)-binding Rossmann-like Domain"/>
    <property type="match status" value="1"/>
</dbReference>
<dbReference type="InterPro" id="IPR050463">
    <property type="entry name" value="Gfo/Idh/MocA_oxidrdct_glycsds"/>
</dbReference>
<accession>A0A6J4QE68</accession>
<keyword evidence="1" id="KW-0560">Oxidoreductase</keyword>
<dbReference type="SUPFAM" id="SSF51735">
    <property type="entry name" value="NAD(P)-binding Rossmann-fold domains"/>
    <property type="match status" value="1"/>
</dbReference>
<dbReference type="PANTHER" id="PTHR43818:SF11">
    <property type="entry name" value="BCDNA.GH03377"/>
    <property type="match status" value="1"/>
</dbReference>
<proteinExistence type="predicted"/>
<sequence length="382" mass="38525">MGGALKVGIVGAGKISGQYSAALARLPQVEVTAVADLDAARAAALASQHPGARAVPLAQLLGADDVELVLNLTIPAAHADVALAALEAGKDVYGEKPLAATTAQGRAVVDAAAAAGRRLGCAPDTVLGTGLQTARAVVDSGAIGRPLAATAFMTTPGHERWHPDPEFYYRPGGGPLLDMGPYHLSALVHLLGPVRRVVGAASRPRATRTIGDGPRAGTEFAVEVDTHVSAVLEHHGGALTTMVMSFDVEAAHLPSIEVHGEAGSLSVPDPNCFDGAVELFTREVPRWVAQPVRAGYLGAGRGYGVADLAAARAAGRPHRASADLALHVLDVMEAVAASAASGAAVVLSTTCERPAPVPGSLDLATGADPTTTTTAGQRAGAA</sequence>
<dbReference type="InterPro" id="IPR036291">
    <property type="entry name" value="NAD(P)-bd_dom_sf"/>
</dbReference>
<evidence type="ECO:0000256" key="2">
    <source>
        <dbReference type="SAM" id="MobiDB-lite"/>
    </source>
</evidence>
<dbReference type="Pfam" id="PF22725">
    <property type="entry name" value="GFO_IDH_MocA_C3"/>
    <property type="match status" value="1"/>
</dbReference>